<dbReference type="SUPFAM" id="SSF55277">
    <property type="entry name" value="GYF domain"/>
    <property type="match status" value="1"/>
</dbReference>
<organism evidence="2 3">
    <name type="scientific">Durusdinium trenchii</name>
    <dbReference type="NCBI Taxonomy" id="1381693"/>
    <lineage>
        <taxon>Eukaryota</taxon>
        <taxon>Sar</taxon>
        <taxon>Alveolata</taxon>
        <taxon>Dinophyceae</taxon>
        <taxon>Suessiales</taxon>
        <taxon>Symbiodiniaceae</taxon>
        <taxon>Durusdinium</taxon>
    </lineage>
</organism>
<protein>
    <submittedName>
        <fullName evidence="2">Uncharacterized protein</fullName>
    </submittedName>
</protein>
<name>A0ABP0L6D0_9DINO</name>
<evidence type="ECO:0000313" key="2">
    <source>
        <dbReference type="EMBL" id="CAK9034665.1"/>
    </source>
</evidence>
<sequence length="128" mass="14072">MQNWHQVGYFRPDLPIRFRDGQFYRLDQLYPDAPFRSLPMAADPRAQAAQVESAGARQAQAQAQAQAAQAQLQAMARQRALLSDPTLAATAGGYNDYMRMQQAAQAQAALGAWVTLLAVSHGLTTPWL</sequence>
<dbReference type="EMBL" id="CAXAMM010014792">
    <property type="protein sequence ID" value="CAK9034665.1"/>
    <property type="molecule type" value="Genomic_DNA"/>
</dbReference>
<comment type="caution">
    <text evidence="2">The sequence shown here is derived from an EMBL/GenBank/DDBJ whole genome shotgun (WGS) entry which is preliminary data.</text>
</comment>
<keyword evidence="1" id="KW-0175">Coiled coil</keyword>
<dbReference type="Proteomes" id="UP001642464">
    <property type="component" value="Unassembled WGS sequence"/>
</dbReference>
<evidence type="ECO:0000313" key="3">
    <source>
        <dbReference type="Proteomes" id="UP001642464"/>
    </source>
</evidence>
<accession>A0ABP0L6D0</accession>
<keyword evidence="3" id="KW-1185">Reference proteome</keyword>
<feature type="coiled-coil region" evidence="1">
    <location>
        <begin position="51"/>
        <end position="78"/>
    </location>
</feature>
<reference evidence="2 3" key="1">
    <citation type="submission" date="2024-02" db="EMBL/GenBank/DDBJ databases">
        <authorList>
            <person name="Chen Y."/>
            <person name="Shah S."/>
            <person name="Dougan E. K."/>
            <person name="Thang M."/>
            <person name="Chan C."/>
        </authorList>
    </citation>
    <scope>NUCLEOTIDE SEQUENCE [LARGE SCALE GENOMIC DNA]</scope>
</reference>
<evidence type="ECO:0000256" key="1">
    <source>
        <dbReference type="SAM" id="Coils"/>
    </source>
</evidence>
<gene>
    <name evidence="2" type="ORF">SCF082_LOCUS20961</name>
</gene>
<proteinExistence type="predicted"/>
<dbReference type="InterPro" id="IPR035445">
    <property type="entry name" value="GYF-like_dom_sf"/>
</dbReference>